<sequence>MKKLLNKLKVKGNRLVLTRTCKMQLQSFTQQTSAGFKIKPKIAITAFSHHLTNRFTILKILGSNQLVPLGNYSIFPSSYESIHYSKNTGLQSIGSTRHYRRSRGR</sequence>
<reference evidence="2" key="1">
    <citation type="submission" date="2014-03" db="EMBL/GenBank/DDBJ databases">
        <authorList>
            <person name="Aksoy S."/>
            <person name="Warren W."/>
            <person name="Wilson R.K."/>
        </authorList>
    </citation>
    <scope>NUCLEOTIDE SEQUENCE [LARGE SCALE GENOMIC DNA]</scope>
    <source>
        <strain evidence="2">IAEA</strain>
    </source>
</reference>
<dbReference type="Proteomes" id="UP000092445">
    <property type="component" value="Unassembled WGS sequence"/>
</dbReference>
<dbReference type="AlphaFoldDB" id="A0A1A9ZPK0"/>
<dbReference type="VEuPathDB" id="VectorBase:GPAI021033"/>
<organism evidence="1 2">
    <name type="scientific">Glossina pallidipes</name>
    <name type="common">Tsetse fly</name>
    <dbReference type="NCBI Taxonomy" id="7398"/>
    <lineage>
        <taxon>Eukaryota</taxon>
        <taxon>Metazoa</taxon>
        <taxon>Ecdysozoa</taxon>
        <taxon>Arthropoda</taxon>
        <taxon>Hexapoda</taxon>
        <taxon>Insecta</taxon>
        <taxon>Pterygota</taxon>
        <taxon>Neoptera</taxon>
        <taxon>Endopterygota</taxon>
        <taxon>Diptera</taxon>
        <taxon>Brachycera</taxon>
        <taxon>Muscomorpha</taxon>
        <taxon>Hippoboscoidea</taxon>
        <taxon>Glossinidae</taxon>
        <taxon>Glossina</taxon>
    </lineage>
</organism>
<name>A0A1A9ZPK0_GLOPL</name>
<keyword evidence="2" id="KW-1185">Reference proteome</keyword>
<accession>A0A1A9ZPK0</accession>
<evidence type="ECO:0000313" key="2">
    <source>
        <dbReference type="Proteomes" id="UP000092445"/>
    </source>
</evidence>
<reference evidence="1" key="2">
    <citation type="submission" date="2020-05" db="UniProtKB">
        <authorList>
            <consortium name="EnsemblMetazoa"/>
        </authorList>
    </citation>
    <scope>IDENTIFICATION</scope>
    <source>
        <strain evidence="1">IAEA</strain>
    </source>
</reference>
<protein>
    <submittedName>
        <fullName evidence="1">Uncharacterized protein</fullName>
    </submittedName>
</protein>
<proteinExistence type="predicted"/>
<dbReference type="EnsemblMetazoa" id="GPAI021033-RA">
    <property type="protein sequence ID" value="GPAI021033-PA"/>
    <property type="gene ID" value="GPAI021033"/>
</dbReference>
<evidence type="ECO:0000313" key="1">
    <source>
        <dbReference type="EnsemblMetazoa" id="GPAI021033-PA"/>
    </source>
</evidence>